<dbReference type="Proteomes" id="UP000593574">
    <property type="component" value="Unassembled WGS sequence"/>
</dbReference>
<keyword evidence="3" id="KW-1185">Reference proteome</keyword>
<gene>
    <name evidence="2" type="ORF">Golax_007391</name>
</gene>
<organism evidence="2 3">
    <name type="scientific">Gossypium laxum</name>
    <dbReference type="NCBI Taxonomy" id="34288"/>
    <lineage>
        <taxon>Eukaryota</taxon>
        <taxon>Viridiplantae</taxon>
        <taxon>Streptophyta</taxon>
        <taxon>Embryophyta</taxon>
        <taxon>Tracheophyta</taxon>
        <taxon>Spermatophyta</taxon>
        <taxon>Magnoliopsida</taxon>
        <taxon>eudicotyledons</taxon>
        <taxon>Gunneridae</taxon>
        <taxon>Pentapetalae</taxon>
        <taxon>rosids</taxon>
        <taxon>malvids</taxon>
        <taxon>Malvales</taxon>
        <taxon>Malvaceae</taxon>
        <taxon>Malvoideae</taxon>
        <taxon>Gossypium</taxon>
    </lineage>
</organism>
<dbReference type="EMBL" id="JABEZV010000009">
    <property type="protein sequence ID" value="MBA0719739.1"/>
    <property type="molecule type" value="Genomic_DNA"/>
</dbReference>
<accession>A0A7J9A894</accession>
<name>A0A7J9A894_9ROSI</name>
<dbReference type="PANTHER" id="PTHR33736:SF28">
    <property type="entry name" value="F-BOX PLANT-LIKE PROTEIN"/>
    <property type="match status" value="1"/>
</dbReference>
<comment type="caution">
    <text evidence="2">The sequence shown here is derived from an EMBL/GenBank/DDBJ whole genome shotgun (WGS) entry which is preliminary data.</text>
</comment>
<evidence type="ECO:0000313" key="3">
    <source>
        <dbReference type="Proteomes" id="UP000593574"/>
    </source>
</evidence>
<evidence type="ECO:0000259" key="1">
    <source>
        <dbReference type="Pfam" id="PF12937"/>
    </source>
</evidence>
<dbReference type="InterPro" id="IPR036047">
    <property type="entry name" value="F-box-like_dom_sf"/>
</dbReference>
<protein>
    <recommendedName>
        <fullName evidence="1">F-box domain-containing protein</fullName>
    </recommendedName>
</protein>
<dbReference type="InterPro" id="IPR001810">
    <property type="entry name" value="F-box_dom"/>
</dbReference>
<dbReference type="SUPFAM" id="SSF81383">
    <property type="entry name" value="F-box domain"/>
    <property type="match status" value="1"/>
</dbReference>
<feature type="domain" description="F-box" evidence="1">
    <location>
        <begin position="26"/>
        <end position="64"/>
    </location>
</feature>
<dbReference type="PANTHER" id="PTHR33736">
    <property type="entry name" value="F-BOX PROTEIN-RELATED"/>
    <property type="match status" value="1"/>
</dbReference>
<dbReference type="AlphaFoldDB" id="A0A7J9A894"/>
<proteinExistence type="predicted"/>
<dbReference type="Pfam" id="PF12937">
    <property type="entry name" value="F-box-like"/>
    <property type="match status" value="1"/>
</dbReference>
<dbReference type="InterPro" id="IPR045283">
    <property type="entry name" value="AT3G44326-like"/>
</dbReference>
<reference evidence="2 3" key="1">
    <citation type="journal article" date="2019" name="Genome Biol. Evol.">
        <title>Insights into the evolution of the New World diploid cottons (Gossypium, subgenus Houzingenia) based on genome sequencing.</title>
        <authorList>
            <person name="Grover C.E."/>
            <person name="Arick M.A. 2nd"/>
            <person name="Thrash A."/>
            <person name="Conover J.L."/>
            <person name="Sanders W.S."/>
            <person name="Peterson D.G."/>
            <person name="Frelichowski J.E."/>
            <person name="Scheffler J.A."/>
            <person name="Scheffler B.E."/>
            <person name="Wendel J.F."/>
        </authorList>
    </citation>
    <scope>NUCLEOTIDE SEQUENCE [LARGE SCALE GENOMIC DNA]</scope>
    <source>
        <strain evidence="2">4</strain>
        <tissue evidence="2">Leaf</tissue>
    </source>
</reference>
<sequence>MASPPPSSSIAKGGDGIITTLHPDIIRALILTRLDGPDLASTACVSSYLRSLSTEENLWRDICCSTWPSLDHPRLKQVISTFPYGHRSFFSESFPFPNPQPPKPSVRGSLALATELISAVDIYYHGNPIYSKVVEMETSSSWFLSTPFRLNLLGVDNPAPRSPIKYGSSNDDTWLKHLEENLSSSWIIVDPTRGKAVNMSSKRAVSVERHWLTGDVQVRYGRVMEGDGGWGSSRELVACGVVVTCGEKGGEGEKMHVREVCMRMEDMDGKGLSGEESLVILERVMGSGRSWKGKGEKEKYEEFMAKKRERKERNSKKDRVLDLICIFSIFAACGAFCLNGFIVEDSDTIDSDDSCSELQEHSDCKDAHSGQEDVSSDSNDEVDFDMILSQLKGKSNHKSNWKLEGELLAAFGKYLELCMKDVFAPHWQQTSGEKLSKAASCQNQRGAVRWKQGHGRVEEDE</sequence>
<dbReference type="Gene3D" id="1.20.1280.50">
    <property type="match status" value="1"/>
</dbReference>
<evidence type="ECO:0000313" key="2">
    <source>
        <dbReference type="EMBL" id="MBA0719739.1"/>
    </source>
</evidence>